<feature type="transmembrane region" description="Helical" evidence="1">
    <location>
        <begin position="12"/>
        <end position="38"/>
    </location>
</feature>
<dbReference type="EMBL" id="CP025958">
    <property type="protein sequence ID" value="AWM36032.1"/>
    <property type="molecule type" value="Genomic_DNA"/>
</dbReference>
<keyword evidence="1" id="KW-0812">Transmembrane</keyword>
<dbReference type="AlphaFoldDB" id="A0A2Z3GVD8"/>
<accession>A0A2Z3GVD8</accession>
<keyword evidence="1" id="KW-0472">Membrane</keyword>
<name>A0A2Z3GVD8_9BACT</name>
<dbReference type="KEGG" id="gog:C1280_02750"/>
<evidence type="ECO:0000313" key="3">
    <source>
        <dbReference type="Proteomes" id="UP000245802"/>
    </source>
</evidence>
<dbReference type="OrthoDB" id="10004355at2"/>
<keyword evidence="3" id="KW-1185">Reference proteome</keyword>
<evidence type="ECO:0000256" key="1">
    <source>
        <dbReference type="SAM" id="Phobius"/>
    </source>
</evidence>
<keyword evidence="1" id="KW-1133">Transmembrane helix</keyword>
<dbReference type="Proteomes" id="UP000245802">
    <property type="component" value="Chromosome"/>
</dbReference>
<proteinExistence type="predicted"/>
<protein>
    <submittedName>
        <fullName evidence="2">Uncharacterized protein</fullName>
    </submittedName>
</protein>
<feature type="transmembrane region" description="Helical" evidence="1">
    <location>
        <begin position="109"/>
        <end position="133"/>
    </location>
</feature>
<sequence>MPVPTGDDPVSAAIAVLMLPLVLWDLLKSLVAGIGAAARWATRPRAEAPPPQPPREWPKTRVVVTTCARHRRFRDRFVWVGLAASLGLAALWVWAVLETRRVMGTEDVGLATALLLTAVFASALGPLAFSVWYSFAGPVVVDRVTEHGVVLDRVRQAYLDATRPPADVSAPAAGTVTRRTRRR</sequence>
<reference evidence="2 3" key="1">
    <citation type="submission" date="2018-01" db="EMBL/GenBank/DDBJ databases">
        <title>G. obscuriglobus.</title>
        <authorList>
            <person name="Franke J."/>
            <person name="Blomberg W."/>
            <person name="Selmecki A."/>
        </authorList>
    </citation>
    <scope>NUCLEOTIDE SEQUENCE [LARGE SCALE GENOMIC DNA]</scope>
    <source>
        <strain evidence="2 3">DSM 5831</strain>
    </source>
</reference>
<organism evidence="2 3">
    <name type="scientific">Gemmata obscuriglobus</name>
    <dbReference type="NCBI Taxonomy" id="114"/>
    <lineage>
        <taxon>Bacteria</taxon>
        <taxon>Pseudomonadati</taxon>
        <taxon>Planctomycetota</taxon>
        <taxon>Planctomycetia</taxon>
        <taxon>Gemmatales</taxon>
        <taxon>Gemmataceae</taxon>
        <taxon>Gemmata</taxon>
    </lineage>
</organism>
<dbReference type="RefSeq" id="WP_010046121.1">
    <property type="nucleotide sequence ID" value="NZ_CP025958.1"/>
</dbReference>
<evidence type="ECO:0000313" key="2">
    <source>
        <dbReference type="EMBL" id="AWM36032.1"/>
    </source>
</evidence>
<feature type="transmembrane region" description="Helical" evidence="1">
    <location>
        <begin position="77"/>
        <end position="97"/>
    </location>
</feature>
<gene>
    <name evidence="2" type="ORF">C1280_02750</name>
</gene>